<dbReference type="Gene3D" id="1.10.287.70">
    <property type="match status" value="1"/>
</dbReference>
<feature type="domain" description="Polycystin cation channel PKD1/PKD2" evidence="6">
    <location>
        <begin position="706"/>
        <end position="945"/>
    </location>
</feature>
<evidence type="ECO:0000256" key="2">
    <source>
        <dbReference type="ARBA" id="ARBA00022692"/>
    </source>
</evidence>
<feature type="transmembrane region" description="Helical" evidence="5">
    <location>
        <begin position="916"/>
        <end position="940"/>
    </location>
</feature>
<keyword evidence="8" id="KW-1185">Reference proteome</keyword>
<evidence type="ECO:0000256" key="5">
    <source>
        <dbReference type="SAM" id="Phobius"/>
    </source>
</evidence>
<keyword evidence="3 5" id="KW-1133">Transmembrane helix</keyword>
<dbReference type="InterPro" id="IPR051223">
    <property type="entry name" value="Polycystin"/>
</dbReference>
<dbReference type="PANTHER" id="PTHR10877:SF183">
    <property type="entry name" value="AT14535P-RELATED"/>
    <property type="match status" value="1"/>
</dbReference>
<evidence type="ECO:0000256" key="3">
    <source>
        <dbReference type="ARBA" id="ARBA00022989"/>
    </source>
</evidence>
<accession>A0AA36N8A9</accession>
<gene>
    <name evidence="7" type="ORF">EVOR1521_LOCUS25520</name>
</gene>
<feature type="transmembrane region" description="Helical" evidence="5">
    <location>
        <begin position="755"/>
        <end position="777"/>
    </location>
</feature>
<evidence type="ECO:0000313" key="8">
    <source>
        <dbReference type="Proteomes" id="UP001178507"/>
    </source>
</evidence>
<dbReference type="AlphaFoldDB" id="A0AA36N8A9"/>
<keyword evidence="4 5" id="KW-0472">Membrane</keyword>
<feature type="transmembrane region" description="Helical" evidence="5">
    <location>
        <begin position="714"/>
        <end position="734"/>
    </location>
</feature>
<dbReference type="InterPro" id="IPR013122">
    <property type="entry name" value="PKD1_2_channel"/>
</dbReference>
<evidence type="ECO:0000256" key="1">
    <source>
        <dbReference type="ARBA" id="ARBA00004141"/>
    </source>
</evidence>
<reference evidence="7" key="1">
    <citation type="submission" date="2023-08" db="EMBL/GenBank/DDBJ databases">
        <authorList>
            <person name="Chen Y."/>
            <person name="Shah S."/>
            <person name="Dougan E. K."/>
            <person name="Thang M."/>
            <person name="Chan C."/>
        </authorList>
    </citation>
    <scope>NUCLEOTIDE SEQUENCE</scope>
</reference>
<comment type="caution">
    <text evidence="7">The sequence shown here is derived from an EMBL/GenBank/DDBJ whole genome shotgun (WGS) entry which is preliminary data.</text>
</comment>
<keyword evidence="2 5" id="KW-0812">Transmembrane</keyword>
<evidence type="ECO:0000256" key="4">
    <source>
        <dbReference type="ARBA" id="ARBA00023136"/>
    </source>
</evidence>
<organism evidence="7 8">
    <name type="scientific">Effrenium voratum</name>
    <dbReference type="NCBI Taxonomy" id="2562239"/>
    <lineage>
        <taxon>Eukaryota</taxon>
        <taxon>Sar</taxon>
        <taxon>Alveolata</taxon>
        <taxon>Dinophyceae</taxon>
        <taxon>Suessiales</taxon>
        <taxon>Symbiodiniaceae</taxon>
        <taxon>Effrenium</taxon>
    </lineage>
</organism>
<evidence type="ECO:0000313" key="7">
    <source>
        <dbReference type="EMBL" id="CAJ1402695.1"/>
    </source>
</evidence>
<evidence type="ECO:0000259" key="6">
    <source>
        <dbReference type="Pfam" id="PF08016"/>
    </source>
</evidence>
<feature type="transmembrane region" description="Helical" evidence="5">
    <location>
        <begin position="189"/>
        <end position="209"/>
    </location>
</feature>
<feature type="transmembrane region" description="Helical" evidence="5">
    <location>
        <begin position="286"/>
        <end position="309"/>
    </location>
</feature>
<feature type="transmembrane region" description="Helical" evidence="5">
    <location>
        <begin position="856"/>
        <end position="878"/>
    </location>
</feature>
<dbReference type="Pfam" id="PF08016">
    <property type="entry name" value="PKD_channel"/>
    <property type="match status" value="1"/>
</dbReference>
<feature type="non-terminal residue" evidence="7">
    <location>
        <position position="1191"/>
    </location>
</feature>
<feature type="transmembrane region" description="Helical" evidence="5">
    <location>
        <begin position="147"/>
        <end position="169"/>
    </location>
</feature>
<protein>
    <recommendedName>
        <fullName evidence="6">Polycystin cation channel PKD1/PKD2 domain-containing protein</fullName>
    </recommendedName>
</protein>
<comment type="subcellular location">
    <subcellularLocation>
        <location evidence="1">Membrane</location>
        <topology evidence="1">Multi-pass membrane protein</topology>
    </subcellularLocation>
</comment>
<dbReference type="GO" id="GO:0016020">
    <property type="term" value="C:membrane"/>
    <property type="evidence" value="ECO:0007669"/>
    <property type="project" value="UniProtKB-SubCell"/>
</dbReference>
<sequence>MGDFVLLNRRPGVMETMVLGDGSSSWLLRCFSSCALVHWLLAIYEDWKARRLLAIHCEESPSAAQEQWLLQASSMLVWVYTVHHLLAVVVFAWNLASQQLPVLCCFGALFELPVCFTNLRDLMVVFHKDLEERMGRSVLPSRKVAKRWWNCTCCAVCLGRLPAVAAFLWAQAFWGQELDHLPKEAGVAFRFFGTSFTIFSLLWAAQLAADRAADLRNLQSLARVSRDFRSLRPGAVGLSAHRAAGQTRTLHQAQLAEKGSTPSTGSSSFSLTTFDETAENTKSASVVFYFMLGLLFPLLGGFTFGLLLAGLGYGLSYGGIVDFAKKQEALKEYTSTIEDVGTAGIKAGEYALKAYNFAAVRAREMWESSRDYGRPVKLAERSDWKARGTTKTADFEELEQAVPQKIYLKWVRQELADERACLELPFMIIVMISFTLMAVLALNQHTVLSVEQAIEQDILNNANFAFHEYHGHKKLLDVHSFGDFWSWLRLGMLPRTIQTRWEYSESRARDVSSVFALNTEPNSTWDFGDRVVPITGDYLHFNRIIGGLRFRQQVAAEAPCRFPTGGEKWQRWYGKPCVPAYQELAFEPDTSEGENFIRSERQEWLLISKDMQRMVDQVVDMEDGCSSRPSVDLCYCEWCKAQAPALPWLTERTQRVEVALASFNPEFGLLTLTGVNLWMARGGRMRKRVELMSVWITFSQPTLANVPMMVFASIWVLCLCYILLSEILEIFSVFRNAEQRWYKAFWEEYCKPWTLVDWLSICVAVWVMVLWMVLTFATGELQTQLGQLLDDVSNPPPEQVAAFYEALEEVCAEEKRFRLLLCFYPMLLMLRLFKSFAAQPRLAVVTDTLSLASQDLLHFGIVLLAVMACLCLNGVLLFGRDLEEFGNLFRSLHSSFRMMFGDWEWGPMEEVSRAGAYLWFTMFMVLVVIILLNMLLAIILDNYMDVKKISASAQTLGQQMQEMRRRRQMQKAQERVKLSDVWRLFVDHEGGVKAALCSERPLTVSSLQDMVPGIPRPQAARTLQNSWMAHLKATTAPFELKHAQLPLCRFEAETRRLRNELYFIFDRLDFYDTRFKGGEKEEFSEAAQTDMAQEIASQMQRLSIEAAEKLAGLLSVADKTQTRIEEKQGSIHGTVREMTHMLLQLQSLGTQIGSRLEGLGYREPSTWAAWAWHAATKKKKKLSASERRANP</sequence>
<dbReference type="Proteomes" id="UP001178507">
    <property type="component" value="Unassembled WGS sequence"/>
</dbReference>
<dbReference type="EMBL" id="CAUJNA010003463">
    <property type="protein sequence ID" value="CAJ1402695.1"/>
    <property type="molecule type" value="Genomic_DNA"/>
</dbReference>
<name>A0AA36N8A9_9DINO</name>
<dbReference type="PANTHER" id="PTHR10877">
    <property type="entry name" value="POLYCYSTIN FAMILY MEMBER"/>
    <property type="match status" value="1"/>
</dbReference>
<proteinExistence type="predicted"/>